<gene>
    <name evidence="3" type="ORF">UPYG_G00340950</name>
</gene>
<name>A0ABD0W1B9_UMBPY</name>
<feature type="domain" description="Phostensin/Taperin PP1-binding" evidence="2">
    <location>
        <begin position="1112"/>
        <end position="1232"/>
    </location>
</feature>
<feature type="region of interest" description="Disordered" evidence="1">
    <location>
        <begin position="351"/>
        <end position="448"/>
    </location>
</feature>
<feature type="compositionally biased region" description="Polar residues" evidence="1">
    <location>
        <begin position="1233"/>
        <end position="1242"/>
    </location>
</feature>
<feature type="compositionally biased region" description="Basic residues" evidence="1">
    <location>
        <begin position="402"/>
        <end position="412"/>
    </location>
</feature>
<feature type="compositionally biased region" description="Basic and acidic residues" evidence="1">
    <location>
        <begin position="1042"/>
        <end position="1053"/>
    </location>
</feature>
<feature type="compositionally biased region" description="Basic and acidic residues" evidence="1">
    <location>
        <begin position="938"/>
        <end position="959"/>
    </location>
</feature>
<accession>A0ABD0W1B9</accession>
<feature type="region of interest" description="Disordered" evidence="1">
    <location>
        <begin position="175"/>
        <end position="232"/>
    </location>
</feature>
<feature type="region of interest" description="Disordered" evidence="1">
    <location>
        <begin position="312"/>
        <end position="334"/>
    </location>
</feature>
<feature type="compositionally biased region" description="Basic and acidic residues" evidence="1">
    <location>
        <begin position="13"/>
        <end position="34"/>
    </location>
</feature>
<feature type="region of interest" description="Disordered" evidence="1">
    <location>
        <begin position="244"/>
        <end position="272"/>
    </location>
</feature>
<feature type="compositionally biased region" description="Basic and acidic residues" evidence="1">
    <location>
        <begin position="351"/>
        <end position="389"/>
    </location>
</feature>
<feature type="region of interest" description="Disordered" evidence="1">
    <location>
        <begin position="1028"/>
        <end position="1075"/>
    </location>
</feature>
<evidence type="ECO:0000313" key="4">
    <source>
        <dbReference type="Proteomes" id="UP001557470"/>
    </source>
</evidence>
<feature type="region of interest" description="Disordered" evidence="1">
    <location>
        <begin position="795"/>
        <end position="828"/>
    </location>
</feature>
<reference evidence="3 4" key="1">
    <citation type="submission" date="2024-06" db="EMBL/GenBank/DDBJ databases">
        <authorList>
            <person name="Pan Q."/>
            <person name="Wen M."/>
            <person name="Jouanno E."/>
            <person name="Zahm M."/>
            <person name="Klopp C."/>
            <person name="Cabau C."/>
            <person name="Louis A."/>
            <person name="Berthelot C."/>
            <person name="Parey E."/>
            <person name="Roest Crollius H."/>
            <person name="Montfort J."/>
            <person name="Robinson-Rechavi M."/>
            <person name="Bouchez O."/>
            <person name="Lampietro C."/>
            <person name="Lopez Roques C."/>
            <person name="Donnadieu C."/>
            <person name="Postlethwait J."/>
            <person name="Bobe J."/>
            <person name="Verreycken H."/>
            <person name="Guiguen Y."/>
        </authorList>
    </citation>
    <scope>NUCLEOTIDE SEQUENCE [LARGE SCALE GENOMIC DNA]</scope>
    <source>
        <strain evidence="3">Up_M1</strain>
        <tissue evidence="3">Testis</tissue>
    </source>
</reference>
<dbReference type="PANTHER" id="PTHR21685">
    <property type="entry name" value="TON-B BOX DOMAIN"/>
    <property type="match status" value="1"/>
</dbReference>
<feature type="compositionally biased region" description="Basic and acidic residues" evidence="1">
    <location>
        <begin position="245"/>
        <end position="264"/>
    </location>
</feature>
<feature type="compositionally biased region" description="Basic and acidic residues" evidence="1">
    <location>
        <begin position="175"/>
        <end position="215"/>
    </location>
</feature>
<protein>
    <recommendedName>
        <fullName evidence="2">Phostensin/Taperin PP1-binding domain-containing protein</fullName>
    </recommendedName>
</protein>
<feature type="region of interest" description="Disordered" evidence="1">
    <location>
        <begin position="1103"/>
        <end position="1127"/>
    </location>
</feature>
<feature type="region of interest" description="Disordered" evidence="1">
    <location>
        <begin position="134"/>
        <end position="163"/>
    </location>
</feature>
<feature type="compositionally biased region" description="Low complexity" evidence="1">
    <location>
        <begin position="73"/>
        <end position="84"/>
    </location>
</feature>
<keyword evidence="4" id="KW-1185">Reference proteome</keyword>
<dbReference type="InterPro" id="IPR025907">
    <property type="entry name" value="Phostensin/Taperin_PP1-bd_dom"/>
</dbReference>
<dbReference type="PANTHER" id="PTHR21685:SF0">
    <property type="entry name" value="PHOSTENSIN"/>
    <property type="match status" value="1"/>
</dbReference>
<feature type="region of interest" description="Disordered" evidence="1">
    <location>
        <begin position="932"/>
        <end position="967"/>
    </location>
</feature>
<feature type="region of interest" description="Disordered" evidence="1">
    <location>
        <begin position="1"/>
        <end position="102"/>
    </location>
</feature>
<evidence type="ECO:0000259" key="2">
    <source>
        <dbReference type="Pfam" id="PF13914"/>
    </source>
</evidence>
<feature type="compositionally biased region" description="Basic and acidic residues" evidence="1">
    <location>
        <begin position="135"/>
        <end position="163"/>
    </location>
</feature>
<proteinExistence type="predicted"/>
<comment type="caution">
    <text evidence="3">The sequence shown here is derived from an EMBL/GenBank/DDBJ whole genome shotgun (WGS) entry which is preliminary data.</text>
</comment>
<evidence type="ECO:0000256" key="1">
    <source>
        <dbReference type="SAM" id="MobiDB-lite"/>
    </source>
</evidence>
<dbReference type="Proteomes" id="UP001557470">
    <property type="component" value="Unassembled WGS sequence"/>
</dbReference>
<feature type="compositionally biased region" description="Polar residues" evidence="1">
    <location>
        <begin position="1108"/>
        <end position="1127"/>
    </location>
</feature>
<feature type="compositionally biased region" description="Basic and acidic residues" evidence="1">
    <location>
        <begin position="52"/>
        <end position="72"/>
    </location>
</feature>
<sequence length="1287" mass="144029">MSVSSLPEWKQLLLERKRREEEERENREKEEEAKLANMPAWKRGIIQRRRMKQESYGDKERDGPHLVKEARSPSDAASDPDSSSLVQSGGEPPLSPDTTGLWLNEETKPYSLVLTETINPVRQNLFIRTHGGWRRGREAERAGETGHEKENEQEMDLGRERDKEIGRVNVYDIESGRGRDKDLKIERYRDSAGREMSRDKERECPKGKEKEQREEGDIDPPNPKYPHSIAPGLRTIRADNIIIIEQDRKGSDERRTRRRESEREVMDEEPENRGVKMELSEFLAGGGSVTEIRASEVLIIKPLTGMEDCRSGGLKGAGWEGNGEKGTELYKSNKDGGKICEKELEREVAQRMTIERDREKDRLQIKDASNKSDRKCNTDDGLHNERGVRVSELLSKFGEHTKKFREHPKPPSRSKSSECFIRPGRDRDTFSLDEDDGGGEEKSAGFKGVPKRSFSFSDRVICARENGIQDEKNHGRKVVERTYSERRAASWGKLVERECLEKGGTQGGLTWLSDKELVRKFREGCIKSDKQVVGHPAFQSKKRNEIDNVVGRPTPVEFASSTKATAELTEDMYGEAGFTIASVKNTEASFARRVPIKHAGWEKAMEREVKRMKEESEQRIEQARSIEKAVICARQTDLPIREKRASELRRGSDAKDTRRVSEVRDCTISVETTPQNCVITLSVDRVSPPQSVESPYRHVSTFTECSTTLLSTVAHRGTESHNSEGVPGHHTSQLALSQHTEDLINKIEKFGETANEWGSHKGTQRLTQGSKGVIKEDAEINRGNLDCMGPGEVNKDSEHPPGGHVHTQVHRKKSVQEVTTKSPKSPKHVIVVGIPPPPLEIHIPTTVFYGVGEAIEKKRTSLRTDEEDESCEGEGKTGVLRRDSWRIGKPSSRIESLRETISQREDKLKNIEGAATMGADDMPEVKGKAVTRWARRSSSLDRLEEGENKSQMEQKRQRQEGSAPQTIPTQEVCMSKAGPQLPVSHLFSQAVTEEEENFAVSKVTSFSVKTIESEEDLAKDVEDLVCDSSGQRKQDTGCGEQGEDKPSEEEYKWHYLPTSRSPSPSHSLSPSPPHPHLLAEMSRIYNLKTVGSRTAVCMGEKTVDRPIPSSNSKPQFTIRSASGGQQVKRGTTITITPRKPVGVAAMEAVVVSSGPPEKTSAQAQMPVLTDAVETGKKRYPTAEEIEVIGGYQNLDKSCLIKSPKGNPKAVKVCFDEAKLEQVCEYPSETSLLASTPYPSLSGQEKANEEEVQEEEDEEERGAFVSRSRNVGAAAGLRVLRVDESCHR</sequence>
<evidence type="ECO:0000313" key="3">
    <source>
        <dbReference type="EMBL" id="KAL0962510.1"/>
    </source>
</evidence>
<organism evidence="3 4">
    <name type="scientific">Umbra pygmaea</name>
    <name type="common">Eastern mudminnow</name>
    <dbReference type="NCBI Taxonomy" id="75934"/>
    <lineage>
        <taxon>Eukaryota</taxon>
        <taxon>Metazoa</taxon>
        <taxon>Chordata</taxon>
        <taxon>Craniata</taxon>
        <taxon>Vertebrata</taxon>
        <taxon>Euteleostomi</taxon>
        <taxon>Actinopterygii</taxon>
        <taxon>Neopterygii</taxon>
        <taxon>Teleostei</taxon>
        <taxon>Protacanthopterygii</taxon>
        <taxon>Esociformes</taxon>
        <taxon>Umbridae</taxon>
        <taxon>Umbra</taxon>
    </lineage>
</organism>
<feature type="region of interest" description="Disordered" evidence="1">
    <location>
        <begin position="1233"/>
        <end position="1266"/>
    </location>
</feature>
<dbReference type="InterPro" id="IPR026671">
    <property type="entry name" value="PPP1R18/Tprn"/>
</dbReference>
<dbReference type="EMBL" id="JAGEUA010000011">
    <property type="protein sequence ID" value="KAL0962510.1"/>
    <property type="molecule type" value="Genomic_DNA"/>
</dbReference>
<feature type="compositionally biased region" description="Acidic residues" evidence="1">
    <location>
        <begin position="1247"/>
        <end position="1259"/>
    </location>
</feature>
<feature type="compositionally biased region" description="Basic and acidic residues" evidence="1">
    <location>
        <begin position="322"/>
        <end position="334"/>
    </location>
</feature>
<dbReference type="Pfam" id="PF13914">
    <property type="entry name" value="Phostensin"/>
    <property type="match status" value="1"/>
</dbReference>